<protein>
    <recommendedName>
        <fullName evidence="8">Ferredoxin</fullName>
    </recommendedName>
</protein>
<evidence type="ECO:0000313" key="10">
    <source>
        <dbReference type="EMBL" id="AEH61183.1"/>
    </source>
</evidence>
<sequence>MVAIIDPDKCNGYTLCADACPVDAITIREDDIAIVDPDICTDCGECVDACPVGAITIK</sequence>
<dbReference type="GO" id="GO:0016491">
    <property type="term" value="F:oxidoreductase activity"/>
    <property type="evidence" value="ECO:0007669"/>
    <property type="project" value="UniProtKB-ARBA"/>
</dbReference>
<keyword evidence="7 8" id="KW-0411">Iron-sulfur</keyword>
<feature type="domain" description="4Fe-4S ferredoxin-type" evidence="9">
    <location>
        <begin position="1"/>
        <end position="30"/>
    </location>
</feature>
<keyword evidence="4 8" id="KW-0479">Metal-binding</keyword>
<feature type="domain" description="4Fe-4S ferredoxin-type" evidence="9">
    <location>
        <begin position="31"/>
        <end position="58"/>
    </location>
</feature>
<accession>F7XND3</accession>
<organism evidence="10 11">
    <name type="scientific">Methanosalsum zhilinae (strain DSM 4017 / NBRC 107636 / OCM 62 / WeN5)</name>
    <name type="common">Methanohalophilus zhilinae</name>
    <dbReference type="NCBI Taxonomy" id="679901"/>
    <lineage>
        <taxon>Archaea</taxon>
        <taxon>Methanobacteriati</taxon>
        <taxon>Methanobacteriota</taxon>
        <taxon>Stenosarchaea group</taxon>
        <taxon>Methanomicrobia</taxon>
        <taxon>Methanosarcinales</taxon>
        <taxon>Methanosarcinaceae</taxon>
        <taxon>Methanosalsum</taxon>
    </lineage>
</organism>
<keyword evidence="2 8" id="KW-0813">Transport</keyword>
<dbReference type="RefSeq" id="WP_013898620.1">
    <property type="nucleotide sequence ID" value="NC_015676.1"/>
</dbReference>
<name>F7XND3_METZD</name>
<evidence type="ECO:0000256" key="8">
    <source>
        <dbReference type="RuleBase" id="RU365098"/>
    </source>
</evidence>
<dbReference type="AlphaFoldDB" id="F7XND3"/>
<dbReference type="SUPFAM" id="SSF54862">
    <property type="entry name" value="4Fe-4S ferredoxins"/>
    <property type="match status" value="1"/>
</dbReference>
<dbReference type="GO" id="GO:0051539">
    <property type="term" value="F:4 iron, 4 sulfur cluster binding"/>
    <property type="evidence" value="ECO:0007669"/>
    <property type="project" value="UniProtKB-UniRule"/>
</dbReference>
<dbReference type="PRINTS" id="PR00354">
    <property type="entry name" value="7FE8SFRDOXIN"/>
</dbReference>
<proteinExistence type="predicted"/>
<keyword evidence="6 8" id="KW-0408">Iron</keyword>
<dbReference type="InterPro" id="IPR050294">
    <property type="entry name" value="RnfB_subfamily"/>
</dbReference>
<evidence type="ECO:0000256" key="2">
    <source>
        <dbReference type="ARBA" id="ARBA00022448"/>
    </source>
</evidence>
<dbReference type="Proteomes" id="UP000006622">
    <property type="component" value="Chromosome"/>
</dbReference>
<dbReference type="GO" id="GO:0046872">
    <property type="term" value="F:metal ion binding"/>
    <property type="evidence" value="ECO:0007669"/>
    <property type="project" value="UniProtKB-UniRule"/>
</dbReference>
<evidence type="ECO:0000256" key="3">
    <source>
        <dbReference type="ARBA" id="ARBA00022485"/>
    </source>
</evidence>
<dbReference type="GO" id="GO:0009055">
    <property type="term" value="F:electron transfer activity"/>
    <property type="evidence" value="ECO:0007669"/>
    <property type="project" value="UniProtKB-UniRule"/>
</dbReference>
<evidence type="ECO:0000256" key="4">
    <source>
        <dbReference type="ARBA" id="ARBA00022723"/>
    </source>
</evidence>
<dbReference type="EMBL" id="CP002101">
    <property type="protein sequence ID" value="AEH61183.1"/>
    <property type="molecule type" value="Genomic_DNA"/>
</dbReference>
<evidence type="ECO:0000259" key="9">
    <source>
        <dbReference type="PROSITE" id="PS51379"/>
    </source>
</evidence>
<dbReference type="HOGENOM" id="CLU_139698_5_6_2"/>
<evidence type="ECO:0000256" key="6">
    <source>
        <dbReference type="ARBA" id="ARBA00023004"/>
    </source>
</evidence>
<evidence type="ECO:0000256" key="1">
    <source>
        <dbReference type="ARBA" id="ARBA00001966"/>
    </source>
</evidence>
<keyword evidence="11" id="KW-1185">Reference proteome</keyword>
<dbReference type="InterPro" id="IPR017896">
    <property type="entry name" value="4Fe4S_Fe-S-bd"/>
</dbReference>
<keyword evidence="3 8" id="KW-0004">4Fe-4S</keyword>
<comment type="cofactor">
    <cofactor evidence="1 8">
        <name>[4Fe-4S] cluster</name>
        <dbReference type="ChEBI" id="CHEBI:49883"/>
    </cofactor>
</comment>
<dbReference type="Pfam" id="PF12838">
    <property type="entry name" value="Fer4_7"/>
    <property type="match status" value="1"/>
</dbReference>
<dbReference type="PROSITE" id="PS51379">
    <property type="entry name" value="4FE4S_FER_2"/>
    <property type="match status" value="2"/>
</dbReference>
<evidence type="ECO:0000256" key="7">
    <source>
        <dbReference type="ARBA" id="ARBA00023014"/>
    </source>
</evidence>
<dbReference type="Gene3D" id="3.30.70.20">
    <property type="match status" value="2"/>
</dbReference>
<dbReference type="PANTHER" id="PTHR42859">
    <property type="entry name" value="OXIDOREDUCTASE"/>
    <property type="match status" value="1"/>
</dbReference>
<gene>
    <name evidence="10" type="ordered locus">Mzhil_1338</name>
</gene>
<evidence type="ECO:0000313" key="11">
    <source>
        <dbReference type="Proteomes" id="UP000006622"/>
    </source>
</evidence>
<dbReference type="OrthoDB" id="5583at2157"/>
<dbReference type="InterPro" id="IPR017900">
    <property type="entry name" value="4Fe4S_Fe_S_CS"/>
</dbReference>
<evidence type="ECO:0000256" key="5">
    <source>
        <dbReference type="ARBA" id="ARBA00022982"/>
    </source>
</evidence>
<dbReference type="GeneID" id="10822974"/>
<dbReference type="InterPro" id="IPR000813">
    <property type="entry name" value="7Fe_ferredoxin"/>
</dbReference>
<dbReference type="PROSITE" id="PS00198">
    <property type="entry name" value="4FE4S_FER_1"/>
    <property type="match status" value="1"/>
</dbReference>
<keyword evidence="5 8" id="KW-0249">Electron transport</keyword>
<reference evidence="10 11" key="1">
    <citation type="submission" date="2010-07" db="EMBL/GenBank/DDBJ databases">
        <title>The complete genome of Methanosalsum zhilinae DSM 4017.</title>
        <authorList>
            <consortium name="US DOE Joint Genome Institute (JGI-PGF)"/>
            <person name="Lucas S."/>
            <person name="Copeland A."/>
            <person name="Lapidus A."/>
            <person name="Glavina del Rio T."/>
            <person name="Dalin E."/>
            <person name="Tice H."/>
            <person name="Bruce D."/>
            <person name="Goodwin L."/>
            <person name="Pitluck S."/>
            <person name="Kyrpides N."/>
            <person name="Mavromatis K."/>
            <person name="Ovchinnikova G."/>
            <person name="Daligault H."/>
            <person name="Detter J.C."/>
            <person name="Han C."/>
            <person name="Tapia R."/>
            <person name="Larimer F."/>
            <person name="Land M."/>
            <person name="Hauser L."/>
            <person name="Markowitz V."/>
            <person name="Cheng J.-F."/>
            <person name="Hugenholtz P."/>
            <person name="Woyke T."/>
            <person name="Wu D."/>
            <person name="Spring S."/>
            <person name="Schueler E."/>
            <person name="Brambilla E."/>
            <person name="Klenk H.-P."/>
            <person name="Eisen J.A."/>
        </authorList>
    </citation>
    <scope>NUCLEOTIDE SEQUENCE [LARGE SCALE GENOMIC DNA]</scope>
    <source>
        <strain evidence="11">DSM 4017 / NBRC 107636 / OCM 62 / WeN5</strain>
    </source>
</reference>
<dbReference type="PANTHER" id="PTHR42859:SF10">
    <property type="entry name" value="DIMETHYLSULFOXIDE REDUCTASE CHAIN B"/>
    <property type="match status" value="1"/>
</dbReference>
<comment type="function">
    <text evidence="8">Ferredoxins are iron-sulfur proteins that transfer electrons in a wide variety of metabolic reactions.</text>
</comment>
<dbReference type="STRING" id="679901.Mzhil_1338"/>
<dbReference type="KEGG" id="mzh:Mzhil_1338"/>